<accession>A0A7Z2JL15</accession>
<gene>
    <name evidence="1" type="ORF">FAZ98_35170</name>
</gene>
<dbReference type="AlphaFoldDB" id="A0A7Z2JL15"/>
<dbReference type="Proteomes" id="UP000433577">
    <property type="component" value="Plasmid p1"/>
</dbReference>
<keyword evidence="1" id="KW-0614">Plasmid</keyword>
<name>A0A7Z2JL15_9BURK</name>
<evidence type="ECO:0000313" key="2">
    <source>
        <dbReference type="Proteomes" id="UP000433577"/>
    </source>
</evidence>
<dbReference type="KEGG" id="pacs:FAZ98_35170"/>
<keyword evidence="2" id="KW-1185">Reference proteome</keyword>
<evidence type="ECO:0000313" key="1">
    <source>
        <dbReference type="EMBL" id="QGZ67070.1"/>
    </source>
</evidence>
<proteinExistence type="predicted"/>
<dbReference type="RefSeq" id="WP_158959025.1">
    <property type="nucleotide sequence ID" value="NZ_CP046917.1"/>
</dbReference>
<reference evidence="1 2" key="1">
    <citation type="submission" date="2019-12" db="EMBL/GenBank/DDBJ databases">
        <title>Paraburkholderia acidiphila 7Q-K02 sp. nov and Paraburkholderia acidisoli DHF22 sp. nov., two strains isolated from forest soil.</title>
        <authorList>
            <person name="Gao Z."/>
            <person name="Qiu L."/>
        </authorList>
    </citation>
    <scope>NUCLEOTIDE SEQUENCE [LARGE SCALE GENOMIC DNA]</scope>
    <source>
        <strain evidence="1 2">DHF22</strain>
        <plasmid evidence="1 2">p1</plasmid>
    </source>
</reference>
<sequence>MEELSEVPRVLSDNSGVAFCITAGEASALCIISIQALEDCFWLPQGADPAHVLIAFGNGFNRIRAVAERKMRASASPKILLKPADFRRSG</sequence>
<dbReference type="EMBL" id="CP046917">
    <property type="protein sequence ID" value="QGZ67070.1"/>
    <property type="molecule type" value="Genomic_DNA"/>
</dbReference>
<protein>
    <submittedName>
        <fullName evidence="1">DUF1488 family protein</fullName>
    </submittedName>
</protein>
<geneLocation type="plasmid" evidence="1 2">
    <name>p1</name>
</geneLocation>
<organism evidence="1 2">
    <name type="scientific">Paraburkholderia acidisoli</name>
    <dbReference type="NCBI Taxonomy" id="2571748"/>
    <lineage>
        <taxon>Bacteria</taxon>
        <taxon>Pseudomonadati</taxon>
        <taxon>Pseudomonadota</taxon>
        <taxon>Betaproteobacteria</taxon>
        <taxon>Burkholderiales</taxon>
        <taxon>Burkholderiaceae</taxon>
        <taxon>Paraburkholderia</taxon>
    </lineage>
</organism>
<dbReference type="InterPro" id="IPR009962">
    <property type="entry name" value="DUF1488"/>
</dbReference>
<dbReference type="OrthoDB" id="9105893at2"/>
<dbReference type="Pfam" id="PF07369">
    <property type="entry name" value="DUF1488"/>
    <property type="match status" value="1"/>
</dbReference>